<sequence>MSAINKALSELAEKNSSFELEKAEISSVPKNKLWLWLLGGFFLSLALGCWAVVQSSAELKQNVIPVVIHDAEQQLNAKTTQEKQNFSPTSKITPKFEDIVYTKRTDSVKINNQIQTEWSNGSNAGLSSTTQAQMMMSPSLDLPPFESSLRVGESSLMNKEQKSFFHVERVELTHKQLAEQALLRAEKAMNTNELDGALTAYHEVLRYQPKDIQTRQKLAALYFGKGKMRKAYDLLQAGITLDIENQTLRLTLAKMLIKAEQPKNALSPLLYLPAAANHDYLAMRAILAQKNKQTSIALESYHLLVQRQPLNARWWLGLAIQQEREHQLKAAKSSYLSALSTEGISSQSQEFVQERLRQLQQQESTQ</sequence>
<dbReference type="InterPro" id="IPR011990">
    <property type="entry name" value="TPR-like_helical_dom_sf"/>
</dbReference>
<dbReference type="RefSeq" id="WP_227739594.1">
    <property type="nucleotide sequence ID" value="NZ_BAOJ01000012.1"/>
</dbReference>
<evidence type="ECO:0000313" key="2">
    <source>
        <dbReference type="EMBL" id="GEM75942.1"/>
    </source>
</evidence>
<keyword evidence="1" id="KW-0472">Membrane</keyword>
<feature type="transmembrane region" description="Helical" evidence="1">
    <location>
        <begin position="33"/>
        <end position="53"/>
    </location>
</feature>
<dbReference type="SMART" id="SM00028">
    <property type="entry name" value="TPR"/>
    <property type="match status" value="4"/>
</dbReference>
<keyword evidence="3" id="KW-1185">Reference proteome</keyword>
<keyword evidence="1" id="KW-0812">Transmembrane</keyword>
<gene>
    <name evidence="2" type="ORF">VSA01S_20540</name>
</gene>
<evidence type="ECO:0000256" key="1">
    <source>
        <dbReference type="SAM" id="Phobius"/>
    </source>
</evidence>
<dbReference type="EMBL" id="BJXJ01000018">
    <property type="protein sequence ID" value="GEM75942.1"/>
    <property type="molecule type" value="Genomic_DNA"/>
</dbReference>
<proteinExistence type="predicted"/>
<dbReference type="SUPFAM" id="SSF48452">
    <property type="entry name" value="TPR-like"/>
    <property type="match status" value="1"/>
</dbReference>
<dbReference type="Proteomes" id="UP000321922">
    <property type="component" value="Unassembled WGS sequence"/>
</dbReference>
<evidence type="ECO:0000313" key="3">
    <source>
        <dbReference type="Proteomes" id="UP000321922"/>
    </source>
</evidence>
<accession>A0A511QHL2</accession>
<reference evidence="2 3" key="1">
    <citation type="submission" date="2019-07" db="EMBL/GenBank/DDBJ databases">
        <title>Whole genome shotgun sequence of Vibrio sagamiensis NBRC 104589.</title>
        <authorList>
            <person name="Hosoyama A."/>
            <person name="Uohara A."/>
            <person name="Ohji S."/>
            <person name="Ichikawa N."/>
        </authorList>
    </citation>
    <scope>NUCLEOTIDE SEQUENCE [LARGE SCALE GENOMIC DNA]</scope>
    <source>
        <strain evidence="2 3">NBRC 104589</strain>
    </source>
</reference>
<name>A0A511QHL2_9VIBR</name>
<dbReference type="AlphaFoldDB" id="A0A511QHL2"/>
<organism evidence="2 3">
    <name type="scientific">Vibrio sagamiensis NBRC 104589</name>
    <dbReference type="NCBI Taxonomy" id="1219064"/>
    <lineage>
        <taxon>Bacteria</taxon>
        <taxon>Pseudomonadati</taxon>
        <taxon>Pseudomonadota</taxon>
        <taxon>Gammaproteobacteria</taxon>
        <taxon>Vibrionales</taxon>
        <taxon>Vibrionaceae</taxon>
        <taxon>Vibrio</taxon>
    </lineage>
</organism>
<dbReference type="InterPro" id="IPR019734">
    <property type="entry name" value="TPR_rpt"/>
</dbReference>
<dbReference type="Gene3D" id="1.25.40.10">
    <property type="entry name" value="Tetratricopeptide repeat domain"/>
    <property type="match status" value="1"/>
</dbReference>
<comment type="caution">
    <text evidence="2">The sequence shown here is derived from an EMBL/GenBank/DDBJ whole genome shotgun (WGS) entry which is preliminary data.</text>
</comment>
<keyword evidence="1" id="KW-1133">Transmembrane helix</keyword>
<protein>
    <submittedName>
        <fullName evidence="2">MSHA biogenesis protein MshN</fullName>
    </submittedName>
</protein>